<organism evidence="3 4">
    <name type="scientific">Actinacidiphila polyblastidii</name>
    <dbReference type="NCBI Taxonomy" id="3110430"/>
    <lineage>
        <taxon>Bacteria</taxon>
        <taxon>Bacillati</taxon>
        <taxon>Actinomycetota</taxon>
        <taxon>Actinomycetes</taxon>
        <taxon>Kitasatosporales</taxon>
        <taxon>Streptomycetaceae</taxon>
        <taxon>Actinacidiphila</taxon>
    </lineage>
</organism>
<feature type="transmembrane region" description="Helical" evidence="2">
    <location>
        <begin position="100"/>
        <end position="119"/>
    </location>
</feature>
<proteinExistence type="predicted"/>
<keyword evidence="2" id="KW-1133">Transmembrane helix</keyword>
<feature type="region of interest" description="Disordered" evidence="1">
    <location>
        <begin position="295"/>
        <end position="367"/>
    </location>
</feature>
<gene>
    <name evidence="3" type="ORF">V2S66_22120</name>
</gene>
<keyword evidence="2" id="KW-0472">Membrane</keyword>
<evidence type="ECO:0000313" key="3">
    <source>
        <dbReference type="EMBL" id="MEE4544661.1"/>
    </source>
</evidence>
<comment type="caution">
    <text evidence="3">The sequence shown here is derived from an EMBL/GenBank/DDBJ whole genome shotgun (WGS) entry which is preliminary data.</text>
</comment>
<name>A0ABU7PFW2_9ACTN</name>
<feature type="compositionally biased region" description="Low complexity" evidence="1">
    <location>
        <begin position="179"/>
        <end position="194"/>
    </location>
</feature>
<evidence type="ECO:0000256" key="2">
    <source>
        <dbReference type="SAM" id="Phobius"/>
    </source>
</evidence>
<dbReference type="EMBL" id="JAZEWV010000020">
    <property type="protein sequence ID" value="MEE4544661.1"/>
    <property type="molecule type" value="Genomic_DNA"/>
</dbReference>
<evidence type="ECO:0000313" key="4">
    <source>
        <dbReference type="Proteomes" id="UP001344658"/>
    </source>
</evidence>
<feature type="compositionally biased region" description="Low complexity" evidence="1">
    <location>
        <begin position="328"/>
        <end position="338"/>
    </location>
</feature>
<dbReference type="RefSeq" id="WP_330797662.1">
    <property type="nucleotide sequence ID" value="NZ_JAZEWV010000020.1"/>
</dbReference>
<feature type="compositionally biased region" description="Gly residues" evidence="1">
    <location>
        <begin position="317"/>
        <end position="327"/>
    </location>
</feature>
<feature type="region of interest" description="Disordered" evidence="1">
    <location>
        <begin position="124"/>
        <end position="210"/>
    </location>
</feature>
<feature type="compositionally biased region" description="Low complexity" evidence="1">
    <location>
        <begin position="129"/>
        <end position="138"/>
    </location>
</feature>
<feature type="compositionally biased region" description="Low complexity" evidence="1">
    <location>
        <begin position="33"/>
        <end position="47"/>
    </location>
</feature>
<feature type="region of interest" description="Disordered" evidence="1">
    <location>
        <begin position="1"/>
        <end position="57"/>
    </location>
</feature>
<evidence type="ECO:0008006" key="5">
    <source>
        <dbReference type="Google" id="ProtNLM"/>
    </source>
</evidence>
<feature type="compositionally biased region" description="Polar residues" evidence="1">
    <location>
        <begin position="16"/>
        <end position="25"/>
    </location>
</feature>
<protein>
    <recommendedName>
        <fullName evidence="5">DUF4232 domain-containing protein</fullName>
    </recommendedName>
</protein>
<sequence>MSTPESPRTPDDTPGMDQQNSSPSTDVPAETPSGSSSGSSGFSGFSGVPTPGEPLYGESADEEALRTLMRGAVQDLQGSPDALDHLRRAIPVRRQRRRQAMVGAAATLVLAAMAIPALVHAASDGGGSAAAPAGVASSPTPRPGEDGHTRPPGGPSGQITAGPGGAPREQHPTVGPGGPASATPTPSGTGSPAPDCSSDQLGQGASNADAPDAAGRVYGWFRVANVSDAPCTVPSGGLVQAVAQGSADASRIQVVGHTAGDPAADLPAGADGPVVLAPGQEYEVAFAWVPAGDGPGGCPVPTTPPASPTPTATDTSGVGGADAGTGSSGSEAASGADAPQSGSDPTTPPPGSVALNHTPAAGAPVVDGPVIQDACAGTVYTTSAIPQSDGTPTP</sequence>
<keyword evidence="2" id="KW-0812">Transmembrane</keyword>
<reference evidence="3 4" key="1">
    <citation type="submission" date="2023-12" db="EMBL/GenBank/DDBJ databases">
        <title>Streptomyces sp. V4-01.</title>
        <authorList>
            <person name="Somphong A."/>
            <person name="Phongsopitanun W."/>
        </authorList>
    </citation>
    <scope>NUCLEOTIDE SEQUENCE [LARGE SCALE GENOMIC DNA]</scope>
    <source>
        <strain evidence="3 4">V4-01</strain>
    </source>
</reference>
<keyword evidence="4" id="KW-1185">Reference proteome</keyword>
<accession>A0ABU7PFW2</accession>
<dbReference type="Proteomes" id="UP001344658">
    <property type="component" value="Unassembled WGS sequence"/>
</dbReference>
<feature type="compositionally biased region" description="Polar residues" evidence="1">
    <location>
        <begin position="197"/>
        <end position="206"/>
    </location>
</feature>
<evidence type="ECO:0000256" key="1">
    <source>
        <dbReference type="SAM" id="MobiDB-lite"/>
    </source>
</evidence>